<dbReference type="Pfam" id="PF01740">
    <property type="entry name" value="STAS"/>
    <property type="match status" value="1"/>
</dbReference>
<dbReference type="RefSeq" id="WP_143426725.1">
    <property type="nucleotide sequence ID" value="NZ_JACHXB010000002.1"/>
</dbReference>
<dbReference type="AlphaFoldDB" id="A0A285EHR9"/>
<proteinExistence type="predicted"/>
<dbReference type="PROSITE" id="PS50801">
    <property type="entry name" value="STAS"/>
    <property type="match status" value="1"/>
</dbReference>
<evidence type="ECO:0000313" key="4">
    <source>
        <dbReference type="Proteomes" id="UP000219514"/>
    </source>
</evidence>
<dbReference type="Proteomes" id="UP000219514">
    <property type="component" value="Unassembled WGS sequence"/>
</dbReference>
<dbReference type="InterPro" id="IPR036513">
    <property type="entry name" value="STAS_dom_sf"/>
</dbReference>
<feature type="domain" description="STAS" evidence="2">
    <location>
        <begin position="38"/>
        <end position="115"/>
    </location>
</feature>
<name>A0A285EHR9_9ACTN</name>
<gene>
    <name evidence="3" type="ORF">SAMN06893097_11164</name>
</gene>
<dbReference type="SUPFAM" id="SSF52091">
    <property type="entry name" value="SpoIIaa-like"/>
    <property type="match status" value="1"/>
</dbReference>
<feature type="compositionally biased region" description="Basic and acidic residues" evidence="1">
    <location>
        <begin position="140"/>
        <end position="156"/>
    </location>
</feature>
<keyword evidence="4" id="KW-1185">Reference proteome</keyword>
<protein>
    <submittedName>
        <fullName evidence="3">STAS domain-containing protein</fullName>
    </submittedName>
</protein>
<dbReference type="EMBL" id="OBDO01000011">
    <property type="protein sequence ID" value="SNX98550.1"/>
    <property type="molecule type" value="Genomic_DNA"/>
</dbReference>
<accession>A0A285EHR9</accession>
<evidence type="ECO:0000313" key="3">
    <source>
        <dbReference type="EMBL" id="SNX98550.1"/>
    </source>
</evidence>
<dbReference type="InterPro" id="IPR002645">
    <property type="entry name" value="STAS_dom"/>
</dbReference>
<evidence type="ECO:0000256" key="1">
    <source>
        <dbReference type="SAM" id="MobiDB-lite"/>
    </source>
</evidence>
<reference evidence="3 4" key="1">
    <citation type="submission" date="2017-09" db="EMBL/GenBank/DDBJ databases">
        <authorList>
            <person name="Ehlers B."/>
            <person name="Leendertz F.H."/>
        </authorList>
    </citation>
    <scope>NUCLEOTIDE SEQUENCE [LARGE SCALE GENOMIC DNA]</scope>
    <source>
        <strain evidence="3 4">DSM 46844</strain>
    </source>
</reference>
<sequence>MTPRPRHGLHVVPDAAASAEPGTIPLRPGPLSLRQESLVLGIGGRLDADTAGRLRMFLSMFTVVGGPRELVLDLSGVRAVDEDGMAPIHEADEAMALREAVLRLVAPSPAVTHHLADPRCARTLRCGPPPGAPWPGPYDGRPDAAVDPDHPPRDEA</sequence>
<dbReference type="OrthoDB" id="5471473at2"/>
<feature type="compositionally biased region" description="Pro residues" evidence="1">
    <location>
        <begin position="127"/>
        <end position="136"/>
    </location>
</feature>
<evidence type="ECO:0000259" key="2">
    <source>
        <dbReference type="PROSITE" id="PS50801"/>
    </source>
</evidence>
<organism evidence="3 4">
    <name type="scientific">Geodermatophilus sabuli</name>
    <dbReference type="NCBI Taxonomy" id="1564158"/>
    <lineage>
        <taxon>Bacteria</taxon>
        <taxon>Bacillati</taxon>
        <taxon>Actinomycetota</taxon>
        <taxon>Actinomycetes</taxon>
        <taxon>Geodermatophilales</taxon>
        <taxon>Geodermatophilaceae</taxon>
        <taxon>Geodermatophilus</taxon>
    </lineage>
</organism>
<feature type="region of interest" description="Disordered" evidence="1">
    <location>
        <begin position="126"/>
        <end position="156"/>
    </location>
</feature>
<dbReference type="CDD" id="cd07043">
    <property type="entry name" value="STAS_anti-anti-sigma_factors"/>
    <property type="match status" value="1"/>
</dbReference>
<dbReference type="Gene3D" id="3.30.750.24">
    <property type="entry name" value="STAS domain"/>
    <property type="match status" value="1"/>
</dbReference>